<protein>
    <submittedName>
        <fullName evidence="1">Uncharacterized protein</fullName>
    </submittedName>
</protein>
<dbReference type="AlphaFoldDB" id="A0A9P6ATW0"/>
<organism evidence="1 2">
    <name type="scientific">Hydnum rufescens UP504</name>
    <dbReference type="NCBI Taxonomy" id="1448309"/>
    <lineage>
        <taxon>Eukaryota</taxon>
        <taxon>Fungi</taxon>
        <taxon>Dikarya</taxon>
        <taxon>Basidiomycota</taxon>
        <taxon>Agaricomycotina</taxon>
        <taxon>Agaricomycetes</taxon>
        <taxon>Cantharellales</taxon>
        <taxon>Hydnaceae</taxon>
        <taxon>Hydnum</taxon>
    </lineage>
</organism>
<proteinExistence type="predicted"/>
<accession>A0A9P6ATW0</accession>
<sequence length="299" mass="32306">MESEVALTAEGSWCGDERRQDNVLEGGGPHPANCDVALSFRPPKHRERVVAYQHMSQIPSPISPVATMGPTVTSPSGRFQMMNVFQSLFDAHTQKFIAELERVKDETLTGVRRNLVEQSQNIAESLTQSHNLQMAAINAVLATQAKQHESLKLQHEAVRGLPNAEMWDTVLGSVHALEARLAKCILDEDGEHAPGNQGLVPSTSVTTSISEPVTEYDDFVNIQDGPPSLASSPGVAEVPAAKKRRCPPSGLAPLQPIQQFMPLAPLESKPKISSLSRSSVPQLGLSFIALFLRGLTPLG</sequence>
<dbReference type="EMBL" id="MU128997">
    <property type="protein sequence ID" value="KAF9511634.1"/>
    <property type="molecule type" value="Genomic_DNA"/>
</dbReference>
<name>A0A9P6ATW0_9AGAM</name>
<dbReference type="Proteomes" id="UP000886523">
    <property type="component" value="Unassembled WGS sequence"/>
</dbReference>
<evidence type="ECO:0000313" key="1">
    <source>
        <dbReference type="EMBL" id="KAF9511634.1"/>
    </source>
</evidence>
<keyword evidence="2" id="KW-1185">Reference proteome</keyword>
<reference evidence="1" key="1">
    <citation type="journal article" date="2020" name="Nat. Commun.">
        <title>Large-scale genome sequencing of mycorrhizal fungi provides insights into the early evolution of symbiotic traits.</title>
        <authorList>
            <person name="Miyauchi S."/>
            <person name="Kiss E."/>
            <person name="Kuo A."/>
            <person name="Drula E."/>
            <person name="Kohler A."/>
            <person name="Sanchez-Garcia M."/>
            <person name="Morin E."/>
            <person name="Andreopoulos B."/>
            <person name="Barry K.W."/>
            <person name="Bonito G."/>
            <person name="Buee M."/>
            <person name="Carver A."/>
            <person name="Chen C."/>
            <person name="Cichocki N."/>
            <person name="Clum A."/>
            <person name="Culley D."/>
            <person name="Crous P.W."/>
            <person name="Fauchery L."/>
            <person name="Girlanda M."/>
            <person name="Hayes R.D."/>
            <person name="Keri Z."/>
            <person name="LaButti K."/>
            <person name="Lipzen A."/>
            <person name="Lombard V."/>
            <person name="Magnuson J."/>
            <person name="Maillard F."/>
            <person name="Murat C."/>
            <person name="Nolan M."/>
            <person name="Ohm R.A."/>
            <person name="Pangilinan J."/>
            <person name="Pereira M.F."/>
            <person name="Perotto S."/>
            <person name="Peter M."/>
            <person name="Pfister S."/>
            <person name="Riley R."/>
            <person name="Sitrit Y."/>
            <person name="Stielow J.B."/>
            <person name="Szollosi G."/>
            <person name="Zifcakova L."/>
            <person name="Stursova M."/>
            <person name="Spatafora J.W."/>
            <person name="Tedersoo L."/>
            <person name="Vaario L.M."/>
            <person name="Yamada A."/>
            <person name="Yan M."/>
            <person name="Wang P."/>
            <person name="Xu J."/>
            <person name="Bruns T."/>
            <person name="Baldrian P."/>
            <person name="Vilgalys R."/>
            <person name="Dunand C."/>
            <person name="Henrissat B."/>
            <person name="Grigoriev I.V."/>
            <person name="Hibbett D."/>
            <person name="Nagy L.G."/>
            <person name="Martin F.M."/>
        </authorList>
    </citation>
    <scope>NUCLEOTIDE SEQUENCE</scope>
    <source>
        <strain evidence="1">UP504</strain>
    </source>
</reference>
<gene>
    <name evidence="1" type="ORF">BS47DRAFT_1394893</name>
</gene>
<comment type="caution">
    <text evidence="1">The sequence shown here is derived from an EMBL/GenBank/DDBJ whole genome shotgun (WGS) entry which is preliminary data.</text>
</comment>
<evidence type="ECO:0000313" key="2">
    <source>
        <dbReference type="Proteomes" id="UP000886523"/>
    </source>
</evidence>